<keyword evidence="3" id="KW-0813">Transport</keyword>
<dbReference type="Pfam" id="PF00507">
    <property type="entry name" value="Oxidored_q4"/>
    <property type="match status" value="1"/>
</dbReference>
<reference evidence="8" key="3">
    <citation type="journal article" date="2019" name="BMC Res. Notes">
        <title>Complete genome sequence of the Sulfodiicoccus acidiphilus strain HS-1T, the first crenarchaeon that lacks polB3, isolated from an acidic hot spring in Ohwaku-dani, Hakone, Japan.</title>
        <authorList>
            <person name="Sakai H.D."/>
            <person name="Kurosawa N."/>
        </authorList>
    </citation>
    <scope>NUCLEOTIDE SEQUENCE</scope>
    <source>
        <strain evidence="8">HS-1</strain>
    </source>
</reference>
<dbReference type="Gene3D" id="1.20.58.1610">
    <property type="entry name" value="NADH:ubiquinone/plastoquinone oxidoreductase, chain 3"/>
    <property type="match status" value="1"/>
</dbReference>
<evidence type="ECO:0000256" key="7">
    <source>
        <dbReference type="SAM" id="Phobius"/>
    </source>
</evidence>
<reference evidence="9" key="4">
    <citation type="submission" date="2020-09" db="EMBL/GenBank/DDBJ databases">
        <authorList>
            <person name="Sun Q."/>
            <person name="Ohkuma M."/>
        </authorList>
    </citation>
    <scope>NUCLEOTIDE SEQUENCE</scope>
    <source>
        <strain evidence="9">JCM 31740</strain>
    </source>
</reference>
<comment type="similarity">
    <text evidence="2">Belongs to the complex I subunit 3 family.</text>
</comment>
<keyword evidence="10" id="KW-1185">Reference proteome</keyword>
<reference evidence="10" key="2">
    <citation type="submission" date="2018-04" db="EMBL/GenBank/DDBJ databases">
        <title>Complete genome sequence of Sulfodiicoccus acidiphilus strain HS-1.</title>
        <authorList>
            <person name="Sakai H.D."/>
            <person name="Kurosawa N."/>
        </authorList>
    </citation>
    <scope>NUCLEOTIDE SEQUENCE [LARGE SCALE GENOMIC DNA]</scope>
    <source>
        <strain evidence="10">HS-1</strain>
    </source>
</reference>
<feature type="transmembrane region" description="Helical" evidence="7">
    <location>
        <begin position="20"/>
        <end position="42"/>
    </location>
</feature>
<evidence type="ECO:0000256" key="1">
    <source>
        <dbReference type="ARBA" id="ARBA00004370"/>
    </source>
</evidence>
<dbReference type="EMBL" id="AP018553">
    <property type="protein sequence ID" value="BBD71816.1"/>
    <property type="molecule type" value="Genomic_DNA"/>
</dbReference>
<evidence type="ECO:0000313" key="10">
    <source>
        <dbReference type="Proteomes" id="UP000276741"/>
    </source>
</evidence>
<evidence type="ECO:0000256" key="5">
    <source>
        <dbReference type="ARBA" id="ARBA00022989"/>
    </source>
</evidence>
<reference evidence="9" key="1">
    <citation type="journal article" date="2014" name="Int. J. Syst. Evol. Microbiol.">
        <title>Complete genome sequence of Corynebacterium casei LMG S-19264T (=DSM 44701T), isolated from a smear-ripened cheese.</title>
        <authorList>
            <consortium name="US DOE Joint Genome Institute (JGI-PGF)"/>
            <person name="Walter F."/>
            <person name="Albersmeier A."/>
            <person name="Kalinowski J."/>
            <person name="Ruckert C."/>
        </authorList>
    </citation>
    <scope>NUCLEOTIDE SEQUENCE</scope>
    <source>
        <strain evidence="9">JCM 31740</strain>
    </source>
</reference>
<evidence type="ECO:0000313" key="9">
    <source>
        <dbReference type="EMBL" id="GGT99363.1"/>
    </source>
</evidence>
<evidence type="ECO:0000256" key="2">
    <source>
        <dbReference type="ARBA" id="ARBA00008472"/>
    </source>
</evidence>
<dbReference type="Proteomes" id="UP000616143">
    <property type="component" value="Unassembled WGS sequence"/>
</dbReference>
<dbReference type="EMBL" id="BMQS01000014">
    <property type="protein sequence ID" value="GGT99363.1"/>
    <property type="molecule type" value="Genomic_DNA"/>
</dbReference>
<dbReference type="GO" id="GO:0008137">
    <property type="term" value="F:NADH dehydrogenase (ubiquinone) activity"/>
    <property type="evidence" value="ECO:0007669"/>
    <property type="project" value="InterPro"/>
</dbReference>
<evidence type="ECO:0000256" key="4">
    <source>
        <dbReference type="ARBA" id="ARBA00022692"/>
    </source>
</evidence>
<dbReference type="InterPro" id="IPR038430">
    <property type="entry name" value="NDAH_ubi_oxred_su3_sf"/>
</dbReference>
<organism evidence="8 10">
    <name type="scientific">Sulfodiicoccus acidiphilus</name>
    <dbReference type="NCBI Taxonomy" id="1670455"/>
    <lineage>
        <taxon>Archaea</taxon>
        <taxon>Thermoproteota</taxon>
        <taxon>Thermoprotei</taxon>
        <taxon>Sulfolobales</taxon>
        <taxon>Sulfolobaceae</taxon>
        <taxon>Sulfodiicoccus</taxon>
    </lineage>
</organism>
<dbReference type="KEGG" id="sacd:HS1genome_0205"/>
<gene>
    <name evidence="9" type="ORF">GCM10007116_15980</name>
    <name evidence="8" type="ORF">HS1genome_0205</name>
</gene>
<keyword evidence="5 7" id="KW-1133">Transmembrane helix</keyword>
<evidence type="ECO:0000313" key="8">
    <source>
        <dbReference type="EMBL" id="BBD71816.1"/>
    </source>
</evidence>
<accession>A0A348B0W4</accession>
<dbReference type="AlphaFoldDB" id="A0A348B0W4"/>
<evidence type="ECO:0000256" key="3">
    <source>
        <dbReference type="ARBA" id="ARBA00022448"/>
    </source>
</evidence>
<keyword evidence="8" id="KW-0560">Oxidoreductase</keyword>
<sequence>MTLLKKVFYGYVRRTDGMTLTQPLVAFGVTIVLILAIGYGGYKFLSIALEGKPSPLKTDRFEAGNIPTGEGRLWFPLQYYGYLLIYTTLEPIIVLLFLASSALTIQATYYLLFLVGALIIVLYPVINYAIRQINTISYWELRR</sequence>
<protein>
    <submittedName>
        <fullName evidence="8">NADH dehydrogenase subunit A</fullName>
        <ecNumber evidence="8">1.6.5.3</ecNumber>
    </submittedName>
</protein>
<feature type="transmembrane region" description="Helical" evidence="7">
    <location>
        <begin position="79"/>
        <end position="103"/>
    </location>
</feature>
<feature type="transmembrane region" description="Helical" evidence="7">
    <location>
        <begin position="109"/>
        <end position="130"/>
    </location>
</feature>
<dbReference type="Proteomes" id="UP000276741">
    <property type="component" value="Chromosome"/>
</dbReference>
<dbReference type="GO" id="GO:0016020">
    <property type="term" value="C:membrane"/>
    <property type="evidence" value="ECO:0007669"/>
    <property type="project" value="UniProtKB-SubCell"/>
</dbReference>
<dbReference type="NCBIfam" id="NF004728">
    <property type="entry name" value="PRK06073.1-4"/>
    <property type="match status" value="1"/>
</dbReference>
<dbReference type="EC" id="1.6.5.3" evidence="8"/>
<proteinExistence type="inferred from homology"/>
<keyword evidence="6 7" id="KW-0472">Membrane</keyword>
<name>A0A348B0W4_9CREN</name>
<evidence type="ECO:0000256" key="6">
    <source>
        <dbReference type="ARBA" id="ARBA00023136"/>
    </source>
</evidence>
<dbReference type="GO" id="GO:0016491">
    <property type="term" value="F:oxidoreductase activity"/>
    <property type="evidence" value="ECO:0007669"/>
    <property type="project" value="UniProtKB-KW"/>
</dbReference>
<dbReference type="InterPro" id="IPR000440">
    <property type="entry name" value="NADH_UbQ/plastoQ_OxRdtase_su3"/>
</dbReference>
<comment type="subcellular location">
    <subcellularLocation>
        <location evidence="1">Membrane</location>
    </subcellularLocation>
</comment>
<keyword evidence="4 7" id="KW-0812">Transmembrane</keyword>